<dbReference type="EMBL" id="CAIL01000300">
    <property type="protein sequence ID" value="CCI16509.1"/>
    <property type="molecule type" value="Genomic_DNA"/>
</dbReference>
<comment type="caution">
    <text evidence="1">The sequence shown here is derived from an EMBL/GenBank/DDBJ whole genome shotgun (WGS) entry which is preliminary data.</text>
</comment>
<dbReference type="Proteomes" id="UP000003273">
    <property type="component" value="Unassembled WGS sequence"/>
</dbReference>
<accession>I4H385</accession>
<gene>
    <name evidence="1" type="ORF">MICAE_90010</name>
</gene>
<organism evidence="1 2">
    <name type="scientific">Microcystis aeruginosa PCC 9806</name>
    <dbReference type="NCBI Taxonomy" id="1160282"/>
    <lineage>
        <taxon>Bacteria</taxon>
        <taxon>Bacillati</taxon>
        <taxon>Cyanobacteriota</taxon>
        <taxon>Cyanophyceae</taxon>
        <taxon>Oscillatoriophycideae</taxon>
        <taxon>Chroococcales</taxon>
        <taxon>Microcystaceae</taxon>
        <taxon>Microcystis</taxon>
    </lineage>
</organism>
<reference evidence="1 2" key="1">
    <citation type="submission" date="2012-04" db="EMBL/GenBank/DDBJ databases">
        <authorList>
            <person name="Genoscope - CEA"/>
        </authorList>
    </citation>
    <scope>NUCLEOTIDE SEQUENCE [LARGE SCALE GENOMIC DNA]</scope>
    <source>
        <strain evidence="1 2">9806</strain>
    </source>
</reference>
<dbReference type="AlphaFoldDB" id="I4H385"/>
<evidence type="ECO:0000313" key="1">
    <source>
        <dbReference type="EMBL" id="CCI16509.1"/>
    </source>
</evidence>
<evidence type="ECO:0000313" key="2">
    <source>
        <dbReference type="Proteomes" id="UP000003273"/>
    </source>
</evidence>
<protein>
    <submittedName>
        <fullName evidence="1">Uncharacterized protein</fullName>
    </submittedName>
</protein>
<name>I4H385_MICAE</name>
<sequence length="57" mass="6224">MIKASILSGQENQAILIPRPRIAISQSLDSESINVLICFLVPTTSASYQLFTGKKCK</sequence>
<proteinExistence type="predicted"/>
<dbReference type="HOGENOM" id="CLU_2991610_0_0_3"/>